<protein>
    <submittedName>
        <fullName evidence="1">11689_t:CDS:1</fullName>
    </submittedName>
</protein>
<dbReference type="EMBL" id="CAJVPZ010002381">
    <property type="protein sequence ID" value="CAG8511647.1"/>
    <property type="molecule type" value="Genomic_DNA"/>
</dbReference>
<evidence type="ECO:0000313" key="1">
    <source>
        <dbReference type="EMBL" id="CAG8511647.1"/>
    </source>
</evidence>
<keyword evidence="2" id="KW-1185">Reference proteome</keyword>
<gene>
    <name evidence="1" type="ORF">RFULGI_LOCUS2926</name>
</gene>
<proteinExistence type="predicted"/>
<dbReference type="Proteomes" id="UP000789396">
    <property type="component" value="Unassembled WGS sequence"/>
</dbReference>
<organism evidence="1 2">
    <name type="scientific">Racocetra fulgida</name>
    <dbReference type="NCBI Taxonomy" id="60492"/>
    <lineage>
        <taxon>Eukaryota</taxon>
        <taxon>Fungi</taxon>
        <taxon>Fungi incertae sedis</taxon>
        <taxon>Mucoromycota</taxon>
        <taxon>Glomeromycotina</taxon>
        <taxon>Glomeromycetes</taxon>
        <taxon>Diversisporales</taxon>
        <taxon>Gigasporaceae</taxon>
        <taxon>Racocetra</taxon>
    </lineage>
</organism>
<sequence length="75" mass="9308">MRAKIRTTDIWDEFRLLKQNVHVKSLNPQELLLKEETFHDNFQEENFQEESHQENFSKRKLLKKFSKRNFSNIWL</sequence>
<evidence type="ECO:0000313" key="2">
    <source>
        <dbReference type="Proteomes" id="UP000789396"/>
    </source>
</evidence>
<dbReference type="AlphaFoldDB" id="A0A9N9F5T0"/>
<name>A0A9N9F5T0_9GLOM</name>
<accession>A0A9N9F5T0</accession>
<reference evidence="1" key="1">
    <citation type="submission" date="2021-06" db="EMBL/GenBank/DDBJ databases">
        <authorList>
            <person name="Kallberg Y."/>
            <person name="Tangrot J."/>
            <person name="Rosling A."/>
        </authorList>
    </citation>
    <scope>NUCLEOTIDE SEQUENCE</scope>
    <source>
        <strain evidence="1">IN212</strain>
    </source>
</reference>
<comment type="caution">
    <text evidence="1">The sequence shown here is derived from an EMBL/GenBank/DDBJ whole genome shotgun (WGS) entry which is preliminary data.</text>
</comment>